<feature type="region of interest" description="Disordered" evidence="1">
    <location>
        <begin position="189"/>
        <end position="243"/>
    </location>
</feature>
<reference evidence="2 3" key="1">
    <citation type="submission" date="2016-07" db="EMBL/GenBank/DDBJ databases">
        <title>Pervasive Adenine N6-methylation of Active Genes in Fungi.</title>
        <authorList>
            <consortium name="DOE Joint Genome Institute"/>
            <person name="Mondo S.J."/>
            <person name="Dannebaum R.O."/>
            <person name="Kuo R.C."/>
            <person name="Labutti K."/>
            <person name="Haridas S."/>
            <person name="Kuo A."/>
            <person name="Salamov A."/>
            <person name="Ahrendt S.R."/>
            <person name="Lipzen A."/>
            <person name="Sullivan W."/>
            <person name="Andreopoulos W.B."/>
            <person name="Clum A."/>
            <person name="Lindquist E."/>
            <person name="Daum C."/>
            <person name="Ramamoorthy G.K."/>
            <person name="Gryganskyi A."/>
            <person name="Culley D."/>
            <person name="Magnuson J.K."/>
            <person name="James T.Y."/>
            <person name="O'Malley M.A."/>
            <person name="Stajich J.E."/>
            <person name="Spatafora J.W."/>
            <person name="Visel A."/>
            <person name="Grigoriev I.V."/>
        </authorList>
    </citation>
    <scope>NUCLEOTIDE SEQUENCE [LARGE SCALE GENOMIC DNA]</scope>
    <source>
        <strain evidence="2 3">NRRL 3116</strain>
    </source>
</reference>
<gene>
    <name evidence="2" type="ORF">BCR41DRAFT_425258</name>
</gene>
<dbReference type="RefSeq" id="XP_021877410.1">
    <property type="nucleotide sequence ID" value="XM_022030560.1"/>
</dbReference>
<feature type="compositionally biased region" description="Basic and acidic residues" evidence="1">
    <location>
        <begin position="204"/>
        <end position="233"/>
    </location>
</feature>
<comment type="caution">
    <text evidence="2">The sequence shown here is derived from an EMBL/GenBank/DDBJ whole genome shotgun (WGS) entry which is preliminary data.</text>
</comment>
<accession>A0A1Y2GD27</accession>
<organism evidence="2 3">
    <name type="scientific">Lobosporangium transversale</name>
    <dbReference type="NCBI Taxonomy" id="64571"/>
    <lineage>
        <taxon>Eukaryota</taxon>
        <taxon>Fungi</taxon>
        <taxon>Fungi incertae sedis</taxon>
        <taxon>Mucoromycota</taxon>
        <taxon>Mortierellomycotina</taxon>
        <taxon>Mortierellomycetes</taxon>
        <taxon>Mortierellales</taxon>
        <taxon>Mortierellaceae</taxon>
        <taxon>Lobosporangium</taxon>
    </lineage>
</organism>
<sequence length="243" mass="27934">MDWISIREYRRFFLRMSKSQSFIALIFVISSKAISHDTSSISSAIQDKGNSQFVQEKGVNHITLDYSLTSIGESSGSEEECGRERILKLRRDPILSLDSYADPAYEQFNRHRRMLEKGLRNISRSPSLEIGSSTIFSSVADTVLGRRSRSETDDEETESSRRRQRVSKTTQERLEDTVKALCARYVKKTERGPKFSPQRMLNPRTKDSRPEIDRATAQEETQEPQKKETKKSSDQLTPKSIPY</sequence>
<evidence type="ECO:0000256" key="1">
    <source>
        <dbReference type="SAM" id="MobiDB-lite"/>
    </source>
</evidence>
<feature type="region of interest" description="Disordered" evidence="1">
    <location>
        <begin position="145"/>
        <end position="172"/>
    </location>
</feature>
<evidence type="ECO:0000313" key="2">
    <source>
        <dbReference type="EMBL" id="ORZ06141.1"/>
    </source>
</evidence>
<keyword evidence="3" id="KW-1185">Reference proteome</keyword>
<dbReference type="Proteomes" id="UP000193648">
    <property type="component" value="Unassembled WGS sequence"/>
</dbReference>
<feature type="compositionally biased region" description="Polar residues" evidence="1">
    <location>
        <begin position="234"/>
        <end position="243"/>
    </location>
</feature>
<dbReference type="AlphaFoldDB" id="A0A1Y2GD27"/>
<evidence type="ECO:0000313" key="3">
    <source>
        <dbReference type="Proteomes" id="UP000193648"/>
    </source>
</evidence>
<dbReference type="InParanoid" id="A0A1Y2GD27"/>
<dbReference type="EMBL" id="MCFF01000047">
    <property type="protein sequence ID" value="ORZ06141.1"/>
    <property type="molecule type" value="Genomic_DNA"/>
</dbReference>
<proteinExistence type="predicted"/>
<protein>
    <submittedName>
        <fullName evidence="2">Uncharacterized protein</fullName>
    </submittedName>
</protein>
<name>A0A1Y2GD27_9FUNG</name>
<dbReference type="GeneID" id="33572401"/>